<dbReference type="EMBL" id="AP023418">
    <property type="protein sequence ID" value="BCK80246.1"/>
    <property type="molecule type" value="Genomic_DNA"/>
</dbReference>
<dbReference type="RefSeq" id="WP_213541233.1">
    <property type="nucleotide sequence ID" value="NZ_AP023418.1"/>
</dbReference>
<evidence type="ECO:0000256" key="1">
    <source>
        <dbReference type="SAM" id="MobiDB-lite"/>
    </source>
</evidence>
<organism evidence="2 3">
    <name type="scientific">Vescimonas coprocola</name>
    <dbReference type="NCBI Taxonomy" id="2714355"/>
    <lineage>
        <taxon>Bacteria</taxon>
        <taxon>Bacillati</taxon>
        <taxon>Bacillota</taxon>
        <taxon>Clostridia</taxon>
        <taxon>Eubacteriales</taxon>
        <taxon>Oscillospiraceae</taxon>
        <taxon>Vescimonas</taxon>
    </lineage>
</organism>
<evidence type="ECO:0000313" key="3">
    <source>
        <dbReference type="Proteomes" id="UP000681035"/>
    </source>
</evidence>
<dbReference type="AlphaFoldDB" id="A0A810Q3G9"/>
<protein>
    <submittedName>
        <fullName evidence="2">Uncharacterized protein</fullName>
    </submittedName>
</protein>
<reference evidence="2" key="1">
    <citation type="submission" date="2020-09" db="EMBL/GenBank/DDBJ databases">
        <title>New species isolated from human feces.</title>
        <authorList>
            <person name="Kitahara M."/>
            <person name="Shigeno Y."/>
            <person name="Shime M."/>
            <person name="Matsumoto Y."/>
            <person name="Nakamura S."/>
            <person name="Motooka D."/>
            <person name="Fukuoka S."/>
            <person name="Nishikawa H."/>
            <person name="Benno Y."/>
        </authorList>
    </citation>
    <scope>NUCLEOTIDE SEQUENCE</scope>
    <source>
        <strain evidence="2">MM50</strain>
    </source>
</reference>
<proteinExistence type="predicted"/>
<sequence>MDPRKLMERLKGAAALTEQDVGEFSHFKGKMMKISVHSYAVEDWGSLSLLESRGMAGLMRRDMLVINSCVKDIPVLVIQYMALFGRRMLQVHVLDVMKDKTAAGRFASLGGMAEQSGTAVQETPVEWYTPMQLPGSVTVTGKSSQLEQLAGDVAVSYLAAAAQVRQTGAVEGRYLRLRKFMSQLFDHGGFGYDAIRVCLQQQNTEDLYSRWLFGLGEAPVSGSGEQSDAAAAPAQTPDEEKNTPQEPETTSEGSEAPEENG</sequence>
<feature type="region of interest" description="Disordered" evidence="1">
    <location>
        <begin position="219"/>
        <end position="261"/>
    </location>
</feature>
<accession>A0A810Q3G9</accession>
<name>A0A810Q3G9_9FIRM</name>
<dbReference type="KEGG" id="vcop:MM50RIKEN_00090"/>
<keyword evidence="3" id="KW-1185">Reference proteome</keyword>
<dbReference type="Proteomes" id="UP000681035">
    <property type="component" value="Chromosome"/>
</dbReference>
<evidence type="ECO:0000313" key="2">
    <source>
        <dbReference type="EMBL" id="BCK80246.1"/>
    </source>
</evidence>
<feature type="compositionally biased region" description="Polar residues" evidence="1">
    <location>
        <begin position="244"/>
        <end position="253"/>
    </location>
</feature>
<gene>
    <name evidence="2" type="ORF">MM50RIKEN_00090</name>
</gene>